<feature type="compositionally biased region" description="Pro residues" evidence="1">
    <location>
        <begin position="130"/>
        <end position="157"/>
    </location>
</feature>
<feature type="compositionally biased region" description="Basic residues" evidence="1">
    <location>
        <begin position="22"/>
        <end position="33"/>
    </location>
</feature>
<evidence type="ECO:0000256" key="1">
    <source>
        <dbReference type="SAM" id="MobiDB-lite"/>
    </source>
</evidence>
<organism evidence="2 3">
    <name type="scientific">Streptomyces alanosinicus</name>
    <dbReference type="NCBI Taxonomy" id="68171"/>
    <lineage>
        <taxon>Bacteria</taxon>
        <taxon>Bacillati</taxon>
        <taxon>Actinomycetota</taxon>
        <taxon>Actinomycetes</taxon>
        <taxon>Kitasatosporales</taxon>
        <taxon>Streptomycetaceae</taxon>
        <taxon>Streptomyces</taxon>
    </lineage>
</organism>
<reference evidence="2" key="1">
    <citation type="journal article" date="2014" name="Int. J. Syst. Evol. Microbiol.">
        <title>Complete genome sequence of Corynebacterium casei LMG S-19264T (=DSM 44701T), isolated from a smear-ripened cheese.</title>
        <authorList>
            <consortium name="US DOE Joint Genome Institute (JGI-PGF)"/>
            <person name="Walter F."/>
            <person name="Albersmeier A."/>
            <person name="Kalinowski J."/>
            <person name="Ruckert C."/>
        </authorList>
    </citation>
    <scope>NUCLEOTIDE SEQUENCE</scope>
    <source>
        <strain evidence="2">JCM 4714</strain>
    </source>
</reference>
<feature type="compositionally biased region" description="Pro residues" evidence="1">
    <location>
        <begin position="94"/>
        <end position="119"/>
    </location>
</feature>
<evidence type="ECO:0000313" key="2">
    <source>
        <dbReference type="EMBL" id="GHE04227.1"/>
    </source>
</evidence>
<accession>A0A918YIH6</accession>
<feature type="compositionally biased region" description="Low complexity" evidence="1">
    <location>
        <begin position="120"/>
        <end position="129"/>
    </location>
</feature>
<dbReference type="RefSeq" id="WP_229881682.1">
    <property type="nucleotide sequence ID" value="NZ_BMVG01000007.1"/>
</dbReference>
<comment type="caution">
    <text evidence="2">The sequence shown here is derived from an EMBL/GenBank/DDBJ whole genome shotgun (WGS) entry which is preliminary data.</text>
</comment>
<dbReference type="PRINTS" id="PR01217">
    <property type="entry name" value="PRICHEXTENSN"/>
</dbReference>
<protein>
    <submittedName>
        <fullName evidence="2">Uncharacterized protein</fullName>
    </submittedName>
</protein>
<keyword evidence="3" id="KW-1185">Reference proteome</keyword>
<reference evidence="2" key="2">
    <citation type="submission" date="2020-09" db="EMBL/GenBank/DDBJ databases">
        <authorList>
            <person name="Sun Q."/>
            <person name="Ohkuma M."/>
        </authorList>
    </citation>
    <scope>NUCLEOTIDE SEQUENCE</scope>
    <source>
        <strain evidence="2">JCM 4714</strain>
    </source>
</reference>
<evidence type="ECO:0000313" key="3">
    <source>
        <dbReference type="Proteomes" id="UP000655443"/>
    </source>
</evidence>
<feature type="region of interest" description="Disordered" evidence="1">
    <location>
        <begin position="57"/>
        <end position="190"/>
    </location>
</feature>
<dbReference type="Proteomes" id="UP000655443">
    <property type="component" value="Unassembled WGS sequence"/>
</dbReference>
<name>A0A918YIH6_9ACTN</name>
<dbReference type="AlphaFoldDB" id="A0A918YIH6"/>
<sequence length="190" mass="19495">MSPIRAQSGTDDDTAGAPSAVRRGRHRKPRPRKVLLATGGLALAAGVLSLVRVASDPGVGAPATAEAEPRIATPTHTPTAPPSATSAMGGRTPAPTPPRRTTAPPPPPTTHPTPSPLLPTTPTTTRPHTTTPPPTTTHPKPPTTPPPTQPTPTPPQTDPGDPGDQGDVCVPVLGLCVNSPETTDHRHHHR</sequence>
<proteinExistence type="predicted"/>
<gene>
    <name evidence="2" type="ORF">GCM10010339_34730</name>
</gene>
<feature type="compositionally biased region" description="Low complexity" evidence="1">
    <location>
        <begin position="72"/>
        <end position="87"/>
    </location>
</feature>
<feature type="region of interest" description="Disordered" evidence="1">
    <location>
        <begin position="1"/>
        <end position="33"/>
    </location>
</feature>
<dbReference type="EMBL" id="BMVG01000007">
    <property type="protein sequence ID" value="GHE04227.1"/>
    <property type="molecule type" value="Genomic_DNA"/>
</dbReference>